<organism evidence="3 4">
    <name type="scientific">Streptomyces marincola</name>
    <dbReference type="NCBI Taxonomy" id="2878388"/>
    <lineage>
        <taxon>Bacteria</taxon>
        <taxon>Bacillati</taxon>
        <taxon>Actinomycetota</taxon>
        <taxon>Actinomycetes</taxon>
        <taxon>Kitasatosporales</taxon>
        <taxon>Streptomycetaceae</taxon>
        <taxon>Streptomyces</taxon>
    </lineage>
</organism>
<keyword evidence="4" id="KW-1185">Reference proteome</keyword>
<dbReference type="AlphaFoldDB" id="A0A1W7D2X5"/>
<protein>
    <recommendedName>
        <fullName evidence="5">DUF3099 domain-containing protein</fullName>
    </recommendedName>
</protein>
<dbReference type="KEGG" id="smao:CAG99_23690"/>
<feature type="transmembrane region" description="Helical" evidence="2">
    <location>
        <begin position="57"/>
        <end position="78"/>
    </location>
</feature>
<evidence type="ECO:0000313" key="3">
    <source>
        <dbReference type="EMBL" id="ARQ71428.1"/>
    </source>
</evidence>
<proteinExistence type="predicted"/>
<reference evidence="3 4" key="1">
    <citation type="submission" date="2017-05" db="EMBL/GenBank/DDBJ databases">
        <title>Complete genome sequence of Streptomyces sp. SCSIO 03032 revealed the diverse biosynthetic pathways for its bioactive secondary metabolites.</title>
        <authorList>
            <person name="Ma L."/>
            <person name="Zhu Y."/>
            <person name="Zhang W."/>
            <person name="Zhang G."/>
            <person name="Tian X."/>
            <person name="Zhang S."/>
            <person name="Zhang C."/>
        </authorList>
    </citation>
    <scope>NUCLEOTIDE SEQUENCE [LARGE SCALE GENOMIC DNA]</scope>
    <source>
        <strain evidence="3 4">SCSIO 03032</strain>
    </source>
</reference>
<evidence type="ECO:0008006" key="5">
    <source>
        <dbReference type="Google" id="ProtNLM"/>
    </source>
</evidence>
<keyword evidence="2" id="KW-0472">Membrane</keyword>
<dbReference type="InterPro" id="IPR021449">
    <property type="entry name" value="DUF3099"/>
</dbReference>
<dbReference type="OrthoDB" id="4229919at2"/>
<gene>
    <name evidence="3" type="ORF">CAG99_23690</name>
</gene>
<evidence type="ECO:0000313" key="4">
    <source>
        <dbReference type="Proteomes" id="UP000194218"/>
    </source>
</evidence>
<keyword evidence="2" id="KW-0812">Transmembrane</keyword>
<accession>A0A1W7D2X5</accession>
<evidence type="ECO:0000256" key="1">
    <source>
        <dbReference type="SAM" id="MobiDB-lite"/>
    </source>
</evidence>
<sequence length="111" mass="12386">MRRRQRTTDTTVFRITQARRGLEEDVRDRQRRYIISMLVRTLAVVLTITLWNVNRPFAVVTLVLGTLLPYIAVVIANAGRENVPSLPSAFVGGEPRPALPPPGGGDLHNRS</sequence>
<dbReference type="RefSeq" id="WP_086161269.1">
    <property type="nucleotide sequence ID" value="NZ_CP021121.1"/>
</dbReference>
<dbReference type="Pfam" id="PF11298">
    <property type="entry name" value="DUF3099"/>
    <property type="match status" value="1"/>
</dbReference>
<dbReference type="Proteomes" id="UP000194218">
    <property type="component" value="Chromosome"/>
</dbReference>
<feature type="transmembrane region" description="Helical" evidence="2">
    <location>
        <begin position="33"/>
        <end position="51"/>
    </location>
</feature>
<evidence type="ECO:0000256" key="2">
    <source>
        <dbReference type="SAM" id="Phobius"/>
    </source>
</evidence>
<name>A0A1W7D2X5_9ACTN</name>
<dbReference type="EMBL" id="CP021121">
    <property type="protein sequence ID" value="ARQ71428.1"/>
    <property type="molecule type" value="Genomic_DNA"/>
</dbReference>
<keyword evidence="2" id="KW-1133">Transmembrane helix</keyword>
<feature type="region of interest" description="Disordered" evidence="1">
    <location>
        <begin position="86"/>
        <end position="111"/>
    </location>
</feature>